<protein>
    <submittedName>
        <fullName evidence="1">Uncharacterized protein</fullName>
    </submittedName>
</protein>
<name>A0A164W531_DAUCS</name>
<keyword evidence="3" id="KW-1185">Reference proteome</keyword>
<dbReference type="EMBL" id="LNRQ01000006">
    <property type="protein sequence ID" value="KZM91294.1"/>
    <property type="molecule type" value="Genomic_DNA"/>
</dbReference>
<sequence length="64" mass="7292">MCFNMRGCRRCSKWLMLRLWVLPNFPSKGARDLKVKLIVLNETAFACSSIFVVEGAICQNQPEA</sequence>
<organism evidence="1">
    <name type="scientific">Daucus carota subsp. sativus</name>
    <name type="common">Carrot</name>
    <dbReference type="NCBI Taxonomy" id="79200"/>
    <lineage>
        <taxon>Eukaryota</taxon>
        <taxon>Viridiplantae</taxon>
        <taxon>Streptophyta</taxon>
        <taxon>Embryophyta</taxon>
        <taxon>Tracheophyta</taxon>
        <taxon>Spermatophyta</taxon>
        <taxon>Magnoliopsida</taxon>
        <taxon>eudicotyledons</taxon>
        <taxon>Gunneridae</taxon>
        <taxon>Pentapetalae</taxon>
        <taxon>asterids</taxon>
        <taxon>campanulids</taxon>
        <taxon>Apiales</taxon>
        <taxon>Apiaceae</taxon>
        <taxon>Apioideae</taxon>
        <taxon>Scandiceae</taxon>
        <taxon>Daucinae</taxon>
        <taxon>Daucus</taxon>
        <taxon>Daucus sect. Daucus</taxon>
    </lineage>
</organism>
<gene>
    <name evidence="1" type="ORF">DCAR_021341</name>
    <name evidence="2" type="ORF">DCAR_0624956</name>
</gene>
<reference evidence="2" key="2">
    <citation type="submission" date="2022-03" db="EMBL/GenBank/DDBJ databases">
        <title>Draft title - Genomic analysis of global carrot germplasm unveils the trajectory of domestication and the origin of high carotenoid orange carrot.</title>
        <authorList>
            <person name="Iorizzo M."/>
            <person name="Ellison S."/>
            <person name="Senalik D."/>
            <person name="Macko-Podgorni A."/>
            <person name="Grzebelus D."/>
            <person name="Bostan H."/>
            <person name="Rolling W."/>
            <person name="Curaba J."/>
            <person name="Simon P."/>
        </authorList>
    </citation>
    <scope>NUCLEOTIDE SEQUENCE</scope>
    <source>
        <tissue evidence="2">Leaf</tissue>
    </source>
</reference>
<evidence type="ECO:0000313" key="3">
    <source>
        <dbReference type="Proteomes" id="UP000077755"/>
    </source>
</evidence>
<proteinExistence type="predicted"/>
<dbReference type="EMBL" id="CP093348">
    <property type="protein sequence ID" value="WOH05538.1"/>
    <property type="molecule type" value="Genomic_DNA"/>
</dbReference>
<evidence type="ECO:0000313" key="1">
    <source>
        <dbReference type="EMBL" id="KZM91294.1"/>
    </source>
</evidence>
<dbReference type="AlphaFoldDB" id="A0A164W531"/>
<dbReference type="Proteomes" id="UP000077755">
    <property type="component" value="Chromosome 6"/>
</dbReference>
<evidence type="ECO:0000313" key="2">
    <source>
        <dbReference type="EMBL" id="WOH05538.1"/>
    </source>
</evidence>
<accession>A0A164W531</accession>
<dbReference type="Gramene" id="KZM91294">
    <property type="protein sequence ID" value="KZM91294"/>
    <property type="gene ID" value="DCAR_021341"/>
</dbReference>
<reference evidence="1" key="1">
    <citation type="journal article" date="2016" name="Nat. Genet.">
        <title>A high-quality carrot genome assembly provides new insights into carotenoid accumulation and asterid genome evolution.</title>
        <authorList>
            <person name="Iorizzo M."/>
            <person name="Ellison S."/>
            <person name="Senalik D."/>
            <person name="Zeng P."/>
            <person name="Satapoomin P."/>
            <person name="Huang J."/>
            <person name="Bowman M."/>
            <person name="Iovene M."/>
            <person name="Sanseverino W."/>
            <person name="Cavagnaro P."/>
            <person name="Yildiz M."/>
            <person name="Macko-Podgorni A."/>
            <person name="Moranska E."/>
            <person name="Grzebelus E."/>
            <person name="Grzebelus D."/>
            <person name="Ashrafi H."/>
            <person name="Zheng Z."/>
            <person name="Cheng S."/>
            <person name="Spooner D."/>
            <person name="Van Deynze A."/>
            <person name="Simon P."/>
        </authorList>
    </citation>
    <scope>NUCLEOTIDE SEQUENCE [LARGE SCALE GENOMIC DNA]</scope>
    <source>
        <tissue evidence="1">Leaf</tissue>
    </source>
</reference>